<keyword evidence="1" id="KW-1133">Transmembrane helix</keyword>
<feature type="transmembrane region" description="Helical" evidence="1">
    <location>
        <begin position="89"/>
        <end position="110"/>
    </location>
</feature>
<sequence>MGKIGATERKWLLTLHLLFSGLMLGEAFVFLILSITAANTNDVGVLQACYTSMQMLSKTAVRYSVIFVIITGILLSVRTHWGLFKYNWIIAKEILTLLTVGLGPIGMYAWTLQAVKLTSTEGSSVLQDPAFIVNKGELWIGIILQILKQKKRLA</sequence>
<feature type="transmembrane region" description="Helical" evidence="1">
    <location>
        <begin position="12"/>
        <end position="35"/>
    </location>
</feature>
<evidence type="ECO:0008006" key="4">
    <source>
        <dbReference type="Google" id="ProtNLM"/>
    </source>
</evidence>
<evidence type="ECO:0000256" key="1">
    <source>
        <dbReference type="SAM" id="Phobius"/>
    </source>
</evidence>
<comment type="caution">
    <text evidence="2">The sequence shown here is derived from an EMBL/GenBank/DDBJ whole genome shotgun (WGS) entry which is preliminary data.</text>
</comment>
<keyword evidence="1" id="KW-0812">Transmembrane</keyword>
<evidence type="ECO:0000313" key="3">
    <source>
        <dbReference type="Proteomes" id="UP000564644"/>
    </source>
</evidence>
<name>A0A7X0VY29_9BACL</name>
<gene>
    <name evidence="2" type="ORF">H7C18_24375</name>
</gene>
<keyword evidence="3" id="KW-1185">Reference proteome</keyword>
<protein>
    <recommendedName>
        <fullName evidence="4">DUF2269 domain-containing protein</fullName>
    </recommendedName>
</protein>
<dbReference type="Proteomes" id="UP000564644">
    <property type="component" value="Unassembled WGS sequence"/>
</dbReference>
<proteinExistence type="predicted"/>
<accession>A0A7X0VY29</accession>
<reference evidence="2 3" key="1">
    <citation type="submission" date="2020-08" db="EMBL/GenBank/DDBJ databases">
        <title>Cohnella phylogeny.</title>
        <authorList>
            <person name="Dunlap C."/>
        </authorList>
    </citation>
    <scope>NUCLEOTIDE SEQUENCE [LARGE SCALE GENOMIC DNA]</scope>
    <source>
        <strain evidence="2 3">CBP 2801</strain>
    </source>
</reference>
<evidence type="ECO:0000313" key="2">
    <source>
        <dbReference type="EMBL" id="MBB6734062.1"/>
    </source>
</evidence>
<keyword evidence="1" id="KW-0472">Membrane</keyword>
<feature type="transmembrane region" description="Helical" evidence="1">
    <location>
        <begin position="130"/>
        <end position="147"/>
    </location>
</feature>
<dbReference type="EMBL" id="JACJVO010000032">
    <property type="protein sequence ID" value="MBB6734062.1"/>
    <property type="molecule type" value="Genomic_DNA"/>
</dbReference>
<organism evidence="2 3">
    <name type="scientific">Cohnella zeiphila</name>
    <dbReference type="NCBI Taxonomy" id="2761120"/>
    <lineage>
        <taxon>Bacteria</taxon>
        <taxon>Bacillati</taxon>
        <taxon>Bacillota</taxon>
        <taxon>Bacilli</taxon>
        <taxon>Bacillales</taxon>
        <taxon>Paenibacillaceae</taxon>
        <taxon>Cohnella</taxon>
    </lineage>
</organism>
<feature type="transmembrane region" description="Helical" evidence="1">
    <location>
        <begin position="60"/>
        <end position="77"/>
    </location>
</feature>
<dbReference type="AlphaFoldDB" id="A0A7X0VY29"/>